<accession>A0ABR2L648</accession>
<proteinExistence type="predicted"/>
<feature type="compositionally biased region" description="Low complexity" evidence="1">
    <location>
        <begin position="665"/>
        <end position="697"/>
    </location>
</feature>
<sequence>MPRIQIPCTYRSRHFKIEIKANEAVSSLRSKIASNLNNIESSKILLYLSNQKLTDDQQISDLKIDKNSIQVVLSLKPLNKRKIHITTKVEENKILFLKREMKVIISNSDNINAVLAAQSILDCVFQSPISDILAKSVHCPYICSYIFNLFKSEIAKTIEKKEIIIVFNECSDLKLVGHILNYLSEVNEEFMLNFIHSLQLNERFFKLLEHLNFANKPQIIKKIVSKILKYKGDLAAIAPYLIIFFNNFSIGDKEFFQNTFQQIRDIKRSKYKNSPEVRMLLLAISAKCDKIQDTLKRYEKLLNISIEKPKLTKAVLSTVHLLFLLSKKKDQKFIDRETIYAILHKIPHSYEQEDFIHYLLQASLDETPDIFKEDESKSTQNPKFSKILEFSFTHNFHLILKSQLVKETFLTNTFSWLANGINYMQVFKMIYDSNPDFPSAINGLFLLYSASCPTISSSTFSPSPKTYLHHHSYYPSQLVDSIFYLLTMFVDILPKNESMIRVDSRYIFEFSFLFLLRPDLSLQKSALKVIKKVGKFKNNDDLPENFVSDIERRSKKRNSLGVTKERDNGLYKVLLDQLNDNSFSDLTESNRIIRGALCYFIKSPSFFRDDVFNIALVTSGHSLAQKLKYLQDLQKQQLKQLQDHLRLQKMPRESSSQDSEEDQNSNKPASSKPPQKPPSKLTPNQQQNQSQNQQQNSKKSKTQIKIKPSQVKPQPNSNPVTPAAPLPTSSFESNSILTSQCSSSTSIIDELSYSYIFLKILSDQIQKNFDVYVPFIKNRLEFTSIAFSFLSFGGNKSHLRESFLSFVSDNINITNDEKLEILFRFIQNERKLEHKQKRQSDSSILKMQEPKGSKQDSISQLSVSADQINSEFKHRLSISNSNLDSSNYEREMNLVFRIMKSFKGMPFTNFSSDYFSIQKYSYLYIISQMTISKLFKNCVDQLLPPKPELFSNTKGYSYEIIRFVIFSILFSLNDKDASFVFPQLNSKSIYDFLRKQNHENKKFFKSIFRCFLVNNSKSLKKGIGLALSAKSHSRIDFSMPSLEILKDHPKKAIRTLFSILSTQFIEDDVVEEVTEYLKFFLERGYMIDSKNITYLAGAKENVLYSLYSQTTDYISPYLPYFMINNIFSLDLWEKIADELDEGVVLQCVVSTFSFYSSYTLNLTYHDEDDEDYSNFVLVTEGCKLAYKLFDIYKVKKSKSWQVICLSLLFNEPNEFALNHLNQIVDDNDKLKKVKKSPISDHFSNLVEELLDDESKVEIISAILEIIPLVRAKQCFNALFEIIQKEKEFDEKEILSAISIYNSFCEKLTASPLLLEFLISKVDDENTLKKLMNNNFPLIRKYSYNEYKNLKSDSDIKLLDKLVKKGKQHYSCLSNASEES</sequence>
<protein>
    <recommendedName>
        <fullName evidence="2">Ubiquitin-like domain-containing protein</fullName>
    </recommendedName>
</protein>
<feature type="domain" description="Ubiquitin-like" evidence="2">
    <location>
        <begin position="9"/>
        <end position="68"/>
    </location>
</feature>
<dbReference type="Gene3D" id="3.10.20.90">
    <property type="entry name" value="Phosphatidylinositol 3-kinase Catalytic Subunit, Chain A, domain 1"/>
    <property type="match status" value="1"/>
</dbReference>
<dbReference type="EMBL" id="JAPFFF010000001">
    <property type="protein sequence ID" value="KAK8898829.1"/>
    <property type="molecule type" value="Genomic_DNA"/>
</dbReference>
<gene>
    <name evidence="3" type="ORF">M9Y10_001121</name>
</gene>
<dbReference type="Proteomes" id="UP001470230">
    <property type="component" value="Unassembled WGS sequence"/>
</dbReference>
<dbReference type="SUPFAM" id="SSF54236">
    <property type="entry name" value="Ubiquitin-like"/>
    <property type="match status" value="1"/>
</dbReference>
<dbReference type="InterPro" id="IPR000626">
    <property type="entry name" value="Ubiquitin-like_dom"/>
</dbReference>
<evidence type="ECO:0000259" key="2">
    <source>
        <dbReference type="PROSITE" id="PS50053"/>
    </source>
</evidence>
<evidence type="ECO:0000313" key="4">
    <source>
        <dbReference type="Proteomes" id="UP001470230"/>
    </source>
</evidence>
<dbReference type="InterPro" id="IPR029071">
    <property type="entry name" value="Ubiquitin-like_domsf"/>
</dbReference>
<evidence type="ECO:0000256" key="1">
    <source>
        <dbReference type="SAM" id="MobiDB-lite"/>
    </source>
</evidence>
<feature type="region of interest" description="Disordered" evidence="1">
    <location>
        <begin position="648"/>
        <end position="727"/>
    </location>
</feature>
<evidence type="ECO:0000313" key="3">
    <source>
        <dbReference type="EMBL" id="KAK8898829.1"/>
    </source>
</evidence>
<organism evidence="3 4">
    <name type="scientific">Tritrichomonas musculus</name>
    <dbReference type="NCBI Taxonomy" id="1915356"/>
    <lineage>
        <taxon>Eukaryota</taxon>
        <taxon>Metamonada</taxon>
        <taxon>Parabasalia</taxon>
        <taxon>Tritrichomonadida</taxon>
        <taxon>Tritrichomonadidae</taxon>
        <taxon>Tritrichomonas</taxon>
    </lineage>
</organism>
<reference evidence="3 4" key="1">
    <citation type="submission" date="2024-04" db="EMBL/GenBank/DDBJ databases">
        <title>Tritrichomonas musculus Genome.</title>
        <authorList>
            <person name="Alves-Ferreira E."/>
            <person name="Grigg M."/>
            <person name="Lorenzi H."/>
            <person name="Galac M."/>
        </authorList>
    </citation>
    <scope>NUCLEOTIDE SEQUENCE [LARGE SCALE GENOMIC DNA]</scope>
    <source>
        <strain evidence="3 4">EAF2021</strain>
    </source>
</reference>
<feature type="region of interest" description="Disordered" evidence="1">
    <location>
        <begin position="834"/>
        <end position="858"/>
    </location>
</feature>
<name>A0ABR2L648_9EUKA</name>
<dbReference type="SMART" id="SM00213">
    <property type="entry name" value="UBQ"/>
    <property type="match status" value="1"/>
</dbReference>
<comment type="caution">
    <text evidence="3">The sequence shown here is derived from an EMBL/GenBank/DDBJ whole genome shotgun (WGS) entry which is preliminary data.</text>
</comment>
<dbReference type="PROSITE" id="PS50053">
    <property type="entry name" value="UBIQUITIN_2"/>
    <property type="match status" value="1"/>
</dbReference>
<keyword evidence="4" id="KW-1185">Reference proteome</keyword>
<feature type="compositionally biased region" description="Polar residues" evidence="1">
    <location>
        <begin position="711"/>
        <end position="720"/>
    </location>
</feature>